<dbReference type="PANTHER" id="PTHR41317">
    <property type="entry name" value="PD-(D_E)XK NUCLEASE FAMILY TRANSPOSASE"/>
    <property type="match status" value="1"/>
</dbReference>
<dbReference type="KEGG" id="smon:AWR27_03320"/>
<protein>
    <recommendedName>
        <fullName evidence="3">Transposase</fullName>
    </recommendedName>
</protein>
<reference evidence="1 2" key="1">
    <citation type="submission" date="2016-01" db="EMBL/GenBank/DDBJ databases">
        <authorList>
            <person name="Oliw E.H."/>
        </authorList>
    </citation>
    <scope>NUCLEOTIDE SEQUENCE [LARGE SCALE GENOMIC DNA]</scope>
    <source>
        <strain evidence="1 2">DY10</strain>
    </source>
</reference>
<dbReference type="InterPro" id="IPR010106">
    <property type="entry name" value="RpnA"/>
</dbReference>
<dbReference type="PANTHER" id="PTHR41317:SF1">
    <property type="entry name" value="PD-(D_E)XK NUCLEASE FAMILY TRANSPOSASE"/>
    <property type="match status" value="1"/>
</dbReference>
<keyword evidence="2" id="KW-1185">Reference proteome</keyword>
<dbReference type="STRING" id="1178516.AWR27_03320"/>
<dbReference type="OrthoDB" id="9803508at2"/>
<dbReference type="EMBL" id="CP014263">
    <property type="protein sequence ID" value="AQG78452.1"/>
    <property type="molecule type" value="Genomic_DNA"/>
</dbReference>
<evidence type="ECO:0008006" key="3">
    <source>
        <dbReference type="Google" id="ProtNLM"/>
    </source>
</evidence>
<dbReference type="NCBIfam" id="TIGR01784">
    <property type="entry name" value="T_den_put_tspse"/>
    <property type="match status" value="1"/>
</dbReference>
<gene>
    <name evidence="1" type="ORF">AWR27_03320</name>
</gene>
<dbReference type="AlphaFoldDB" id="A0A1P9WSW7"/>
<sequence>MPDKYINPFTDFGFKKLFGEEANKDLLIDFLNQLLPEQGTITQLTYLKNEQLGTTEADRKAIFDLYCQNDRGEKFIVELQKAKQKFFKDRSLYYATFAVQEQAQSGDWDYRLKPVYTISVMDFQFDETAPDQFLHDVRLIEVATGEVFNDKLRFIYLEMPKFKKTEDELITRFDKWMYVIKNLGRLDRIPVRFQERIFEKLFSVAALANFNRNEQQAYQDSLKYYRDLKNAMDTMLEEGREEGRQIGLEEGRAEGELQAKQQIARQMKQLGLPTDQITTITGLSPDEIAQL</sequence>
<proteinExistence type="predicted"/>
<dbReference type="Proteomes" id="UP000187941">
    <property type="component" value="Chromosome"/>
</dbReference>
<organism evidence="1 2">
    <name type="scientific">Spirosoma montaniterrae</name>
    <dbReference type="NCBI Taxonomy" id="1178516"/>
    <lineage>
        <taxon>Bacteria</taxon>
        <taxon>Pseudomonadati</taxon>
        <taxon>Bacteroidota</taxon>
        <taxon>Cytophagia</taxon>
        <taxon>Cytophagales</taxon>
        <taxon>Cytophagaceae</taxon>
        <taxon>Spirosoma</taxon>
    </lineage>
</organism>
<name>A0A1P9WSW7_9BACT</name>
<accession>A0A1P9WSW7</accession>
<evidence type="ECO:0000313" key="2">
    <source>
        <dbReference type="Proteomes" id="UP000187941"/>
    </source>
</evidence>
<dbReference type="Pfam" id="PF12784">
    <property type="entry name" value="PDDEXK_2"/>
    <property type="match status" value="1"/>
</dbReference>
<dbReference type="RefSeq" id="WP_077129893.1">
    <property type="nucleotide sequence ID" value="NZ_CP014263.1"/>
</dbReference>
<evidence type="ECO:0000313" key="1">
    <source>
        <dbReference type="EMBL" id="AQG78452.1"/>
    </source>
</evidence>